<dbReference type="SUPFAM" id="SSF54001">
    <property type="entry name" value="Cysteine proteinases"/>
    <property type="match status" value="1"/>
</dbReference>
<evidence type="ECO:0000313" key="1">
    <source>
        <dbReference type="EMBL" id="KKR63413.1"/>
    </source>
</evidence>
<dbReference type="AlphaFoldDB" id="A0A0G0SEN9"/>
<organism evidence="1 2">
    <name type="scientific">Candidatus Woesebacteria bacterium GW2011_GWA1_40_43</name>
    <dbReference type="NCBI Taxonomy" id="1618553"/>
    <lineage>
        <taxon>Bacteria</taxon>
        <taxon>Candidatus Woeseibacteriota</taxon>
    </lineage>
</organism>
<accession>A0A0G0SEN9</accession>
<name>A0A0G0SEN9_9BACT</name>
<evidence type="ECO:0000313" key="2">
    <source>
        <dbReference type="Proteomes" id="UP000034293"/>
    </source>
</evidence>
<sequence length="644" mass="69937">MILVLIAGSLSKVNPVKALGTPQIVGIDPSSPAPVGTTVSIYATVQWDSDFRSMRICFRDENWCQEDGSPDLTKNFDTSGLSAGTYTIIVEVAAVDKGWDTANKTYGSFELIGPSPEPTPIPPPRGPNISIFDFSPGSANVGDSVTIHIKVDSVNPGATKLNVSCGSLTKNETSEVEFYTDWNTGGCPTGSQTVTVLSRDVDDPDWRNPSSTTRSYSLSAQPVPIQSPTANFWADSSSILQGQCAYLYWDTAYAAGVDIDGLGVNASGSTQVCPNVTQKFTLTAHASPGGVDAQRNVTITVTAVQQPPTIVDSFQTGDVINIDGNIHVIVDGKRRHVPNPETLDALGISRGLINNKGFSDSELSQIIQGPDIPDVNIDPTGVVSFREAYLPNLVPIVPKPPTQATTTVPLVVPTVKPTTRPMAQPTAKPTATFTQPVVVPPEQQPEQQEVPIVTPPEPWTFEEWWCKEIGLFCDISVGATSVNTECKTQCVPEARRHRDDLFYRKWSQASTADGILKDAMLNPTFFDNNGQLMQVGVRPPREDPQAGDLIIWPSGCDNAWSGGCHIGYVNDGSPLTITDSNWKYQEGAICSRRDEKPIDYDPCMKFITPPIPAETYQPAPAQTTDKCSQYKWPWSWFCKWGLIK</sequence>
<comment type="caution">
    <text evidence="1">The sequence shown here is derived from an EMBL/GenBank/DDBJ whole genome shotgun (WGS) entry which is preliminary data.</text>
</comment>
<protein>
    <submittedName>
        <fullName evidence="1">Outer membrane auto transporter barrel</fullName>
    </submittedName>
</protein>
<proteinExistence type="predicted"/>
<dbReference type="EMBL" id="LBZA01000025">
    <property type="protein sequence ID" value="KKR63413.1"/>
    <property type="molecule type" value="Genomic_DNA"/>
</dbReference>
<dbReference type="InterPro" id="IPR038765">
    <property type="entry name" value="Papain-like_cys_pep_sf"/>
</dbReference>
<reference evidence="1 2" key="1">
    <citation type="journal article" date="2015" name="Nature">
        <title>rRNA introns, odd ribosomes, and small enigmatic genomes across a large radiation of phyla.</title>
        <authorList>
            <person name="Brown C.T."/>
            <person name="Hug L.A."/>
            <person name="Thomas B.C."/>
            <person name="Sharon I."/>
            <person name="Castelle C.J."/>
            <person name="Singh A."/>
            <person name="Wilkins M.J."/>
            <person name="Williams K.H."/>
            <person name="Banfield J.F."/>
        </authorList>
    </citation>
    <scope>NUCLEOTIDE SEQUENCE [LARGE SCALE GENOMIC DNA]</scope>
</reference>
<gene>
    <name evidence="1" type="ORF">UU02_C0025G0003</name>
</gene>
<dbReference type="Proteomes" id="UP000034293">
    <property type="component" value="Unassembled WGS sequence"/>
</dbReference>